<dbReference type="Proteomes" id="UP000249566">
    <property type="component" value="Chromosome 1"/>
</dbReference>
<dbReference type="AlphaFoldDB" id="A0AAX2IXU0"/>
<evidence type="ECO:0000313" key="2">
    <source>
        <dbReference type="Proteomes" id="UP000249566"/>
    </source>
</evidence>
<sequence>MKEIIELLATLDELQNPYIHRVKAMLRELLNLDEKENELMRIEQSTSRSWEEGAATDLRIGPIKSKARIEEIRTMLVALSDANAVKYEEGHNLRNNGVEFIITACDVEKLERYIPLNQEEMQKIIPCTTFVRMSMTGSRGYVRGISFDSSKLDAENFISLFKENELMTPTQEWFSVLELLDLLNRESELNLIQIQNDLKSLLGVKFEVYFHSSSEEFPIDLRTGNLDPKEAGVQQLLRSMDSLVLLDCLKAETKELEDGQKVCIVKQINPQELHWFSLKKEKNTNANAEMLSNIIELLKQSFPHNRVIQDLVIFDGREGKSMSRPYLHIRTQSYHPEATSDYKSAMIILKKIQDKTSEKIRLDFRNEMVERKDQSRSIYMSSIENTIRSSQFIIDVAVNLTTQQLPELQNLCAEINQSRLKHHHRHNLFKPQIEGQQINEQCQVLFIG</sequence>
<proteinExistence type="predicted"/>
<organism evidence="1 2">
    <name type="scientific">Legionella pneumophila subsp. pascullei</name>
    <dbReference type="NCBI Taxonomy" id="91890"/>
    <lineage>
        <taxon>Bacteria</taxon>
        <taxon>Pseudomonadati</taxon>
        <taxon>Pseudomonadota</taxon>
        <taxon>Gammaproteobacteria</taxon>
        <taxon>Legionellales</taxon>
        <taxon>Legionellaceae</taxon>
        <taxon>Legionella</taxon>
    </lineage>
</organism>
<evidence type="ECO:0000313" key="1">
    <source>
        <dbReference type="EMBL" id="SQG91255.1"/>
    </source>
</evidence>
<accession>A0AAX2IXU0</accession>
<dbReference type="RefSeq" id="WP_027222530.1">
    <property type="nucleotide sequence ID" value="NZ_CAAAIJ010000002.1"/>
</dbReference>
<protein>
    <submittedName>
        <fullName evidence="1">Uncharacterized protein</fullName>
    </submittedName>
</protein>
<name>A0AAX2IXU0_LEGPN</name>
<reference evidence="1 2" key="1">
    <citation type="submission" date="2018-06" db="EMBL/GenBank/DDBJ databases">
        <authorList>
            <consortium name="Pathogen Informatics"/>
            <person name="Doyle S."/>
        </authorList>
    </citation>
    <scope>NUCLEOTIDE SEQUENCE [LARGE SCALE GENOMIC DNA]</scope>
    <source>
        <strain evidence="1 2">NCTC12272</strain>
    </source>
</reference>
<gene>
    <name evidence="1" type="ORF">NCTC12272_02468</name>
</gene>
<dbReference type="EMBL" id="LS483412">
    <property type="protein sequence ID" value="SQG91255.1"/>
    <property type="molecule type" value="Genomic_DNA"/>
</dbReference>